<proteinExistence type="predicted"/>
<dbReference type="AlphaFoldDB" id="A0A0D0D123"/>
<evidence type="ECO:0000256" key="1">
    <source>
        <dbReference type="SAM" id="Phobius"/>
    </source>
</evidence>
<organism evidence="2 3">
    <name type="scientific">Collybiopsis luxurians FD-317 M1</name>
    <dbReference type="NCBI Taxonomy" id="944289"/>
    <lineage>
        <taxon>Eukaryota</taxon>
        <taxon>Fungi</taxon>
        <taxon>Dikarya</taxon>
        <taxon>Basidiomycota</taxon>
        <taxon>Agaricomycotina</taxon>
        <taxon>Agaricomycetes</taxon>
        <taxon>Agaricomycetidae</taxon>
        <taxon>Agaricales</taxon>
        <taxon>Marasmiineae</taxon>
        <taxon>Omphalotaceae</taxon>
        <taxon>Collybiopsis</taxon>
        <taxon>Collybiopsis luxurians</taxon>
    </lineage>
</organism>
<keyword evidence="1" id="KW-1133">Transmembrane helix</keyword>
<dbReference type="EMBL" id="KN834766">
    <property type="protein sequence ID" value="KIK62768.1"/>
    <property type="molecule type" value="Genomic_DNA"/>
</dbReference>
<reference evidence="2 3" key="1">
    <citation type="submission" date="2014-04" db="EMBL/GenBank/DDBJ databases">
        <title>Evolutionary Origins and Diversification of the Mycorrhizal Mutualists.</title>
        <authorList>
            <consortium name="DOE Joint Genome Institute"/>
            <consortium name="Mycorrhizal Genomics Consortium"/>
            <person name="Kohler A."/>
            <person name="Kuo A."/>
            <person name="Nagy L.G."/>
            <person name="Floudas D."/>
            <person name="Copeland A."/>
            <person name="Barry K.W."/>
            <person name="Cichocki N."/>
            <person name="Veneault-Fourrey C."/>
            <person name="LaButti K."/>
            <person name="Lindquist E.A."/>
            <person name="Lipzen A."/>
            <person name="Lundell T."/>
            <person name="Morin E."/>
            <person name="Murat C."/>
            <person name="Riley R."/>
            <person name="Ohm R."/>
            <person name="Sun H."/>
            <person name="Tunlid A."/>
            <person name="Henrissat B."/>
            <person name="Grigoriev I.V."/>
            <person name="Hibbett D.S."/>
            <person name="Martin F."/>
        </authorList>
    </citation>
    <scope>NUCLEOTIDE SEQUENCE [LARGE SCALE GENOMIC DNA]</scope>
    <source>
        <strain evidence="2 3">FD-317 M1</strain>
    </source>
</reference>
<protein>
    <submittedName>
        <fullName evidence="2">Uncharacterized protein</fullName>
    </submittedName>
</protein>
<sequence>MIISRRDSSLMMLLGNMQRHILRPMCLVHLVSKSEILTPAGYSGVVLTPSSLRASAFGSLAVLLAFANSIAAGQSNTAATSSKTTQSGNIAWALSKVLFVYPFGAGSLMFSCAAATQEIRQKTCCSPQFR</sequence>
<evidence type="ECO:0000313" key="3">
    <source>
        <dbReference type="Proteomes" id="UP000053593"/>
    </source>
</evidence>
<dbReference type="Proteomes" id="UP000053593">
    <property type="component" value="Unassembled WGS sequence"/>
</dbReference>
<accession>A0A0D0D123</accession>
<feature type="transmembrane region" description="Helical" evidence="1">
    <location>
        <begin position="54"/>
        <end position="73"/>
    </location>
</feature>
<keyword evidence="1" id="KW-0812">Transmembrane</keyword>
<name>A0A0D0D123_9AGAR</name>
<dbReference type="HOGENOM" id="CLU_1938395_0_0_1"/>
<keyword evidence="1" id="KW-0472">Membrane</keyword>
<keyword evidence="3" id="KW-1185">Reference proteome</keyword>
<evidence type="ECO:0000313" key="2">
    <source>
        <dbReference type="EMBL" id="KIK62768.1"/>
    </source>
</evidence>
<gene>
    <name evidence="2" type="ORF">GYMLUDRAFT_490459</name>
</gene>